<keyword evidence="7" id="KW-1185">Reference proteome</keyword>
<keyword evidence="4" id="KW-0458">Lysosome</keyword>
<dbReference type="PANTHER" id="PTHR21146:SF0">
    <property type="entry name" value="BLOC-1-RELATED COMPLEX SUBUNIT 8"/>
    <property type="match status" value="1"/>
</dbReference>
<dbReference type="PANTHER" id="PTHR21146">
    <property type="entry name" value="MEF2B PROTEIN"/>
    <property type="match status" value="1"/>
</dbReference>
<comment type="similarity">
    <text evidence="2">Belongs to the BORCS8 family.</text>
</comment>
<reference evidence="6 7" key="1">
    <citation type="submission" date="2019-04" db="EMBL/GenBank/DDBJ databases">
        <title>Annotation for the trematode Fasciola gigantica.</title>
        <authorList>
            <person name="Choi Y.-J."/>
        </authorList>
    </citation>
    <scope>NUCLEOTIDE SEQUENCE [LARGE SCALE GENOMIC DNA]</scope>
    <source>
        <strain evidence="6">Uganda_cow_1</strain>
    </source>
</reference>
<evidence type="ECO:0000256" key="2">
    <source>
        <dbReference type="ARBA" id="ARBA00010463"/>
    </source>
</evidence>
<dbReference type="STRING" id="46835.A0A504YDD1"/>
<dbReference type="InterPro" id="IPR019320">
    <property type="entry name" value="BORCS8"/>
</dbReference>
<evidence type="ECO:0000256" key="3">
    <source>
        <dbReference type="ARBA" id="ARBA00023136"/>
    </source>
</evidence>
<evidence type="ECO:0000313" key="7">
    <source>
        <dbReference type="Proteomes" id="UP000316759"/>
    </source>
</evidence>
<evidence type="ECO:0000256" key="4">
    <source>
        <dbReference type="ARBA" id="ARBA00023228"/>
    </source>
</evidence>
<keyword evidence="3" id="KW-0472">Membrane</keyword>
<protein>
    <submittedName>
        <fullName evidence="6">Uncharacterized protein</fullName>
    </submittedName>
</protein>
<name>A0A504YDD1_FASGI</name>
<dbReference type="OrthoDB" id="10044187at2759"/>
<dbReference type="Pfam" id="PF10167">
    <property type="entry name" value="BORCS8"/>
    <property type="match status" value="1"/>
</dbReference>
<proteinExistence type="inferred from homology"/>
<dbReference type="GO" id="GO:0005765">
    <property type="term" value="C:lysosomal membrane"/>
    <property type="evidence" value="ECO:0007669"/>
    <property type="project" value="UniProtKB-SubCell"/>
</dbReference>
<feature type="region of interest" description="Disordered" evidence="5">
    <location>
        <begin position="273"/>
        <end position="306"/>
    </location>
</feature>
<dbReference type="GO" id="GO:0099078">
    <property type="term" value="C:BORC complex"/>
    <property type="evidence" value="ECO:0007669"/>
    <property type="project" value="TreeGrafter"/>
</dbReference>
<sequence length="306" mass="34115">MNLILGRKSKSVILLLCSQTQEINPSMPTRARRFFARKVLSWFSDSFLLACDDIAETFVTLANEPSLAYFRIQEHVRKSTPTLLEERCKIANLQAELQGKCFDLDYAIGDLYGFPPHSAVESACRATPHLIRLNELLKSGLFTKLQLDYAQRQSANLEMGVDAITFFGDTVPVASPIRPVKHQREPGLEHPPSSGFELPATSTQSFEKLASLQLINCPRVSILAGGASSTAVEVRQRAVDLTRRVLFTRSADILSADFGDFRSALLPEVTESTDLNETRHRPSCESLLQSDPERKPFPDTFSIDKN</sequence>
<evidence type="ECO:0000256" key="5">
    <source>
        <dbReference type="SAM" id="MobiDB-lite"/>
    </source>
</evidence>
<organism evidence="6 7">
    <name type="scientific">Fasciola gigantica</name>
    <name type="common">Giant liver fluke</name>
    <dbReference type="NCBI Taxonomy" id="46835"/>
    <lineage>
        <taxon>Eukaryota</taxon>
        <taxon>Metazoa</taxon>
        <taxon>Spiralia</taxon>
        <taxon>Lophotrochozoa</taxon>
        <taxon>Platyhelminthes</taxon>
        <taxon>Trematoda</taxon>
        <taxon>Digenea</taxon>
        <taxon>Plagiorchiida</taxon>
        <taxon>Echinostomata</taxon>
        <taxon>Echinostomatoidea</taxon>
        <taxon>Fasciolidae</taxon>
        <taxon>Fasciola</taxon>
    </lineage>
</organism>
<dbReference type="AlphaFoldDB" id="A0A504YDD1"/>
<dbReference type="EMBL" id="SUNJ01012165">
    <property type="protein sequence ID" value="TPP58279.1"/>
    <property type="molecule type" value="Genomic_DNA"/>
</dbReference>
<dbReference type="Proteomes" id="UP000316759">
    <property type="component" value="Unassembled WGS sequence"/>
</dbReference>
<accession>A0A504YDD1</accession>
<feature type="compositionally biased region" description="Basic and acidic residues" evidence="5">
    <location>
        <begin position="291"/>
        <end position="306"/>
    </location>
</feature>
<evidence type="ECO:0000256" key="1">
    <source>
        <dbReference type="ARBA" id="ARBA00004656"/>
    </source>
</evidence>
<gene>
    <name evidence="6" type="ORF">FGIG_01686</name>
</gene>
<comment type="subcellular location">
    <subcellularLocation>
        <location evidence="1">Lysosome membrane</location>
    </subcellularLocation>
</comment>
<comment type="caution">
    <text evidence="6">The sequence shown here is derived from an EMBL/GenBank/DDBJ whole genome shotgun (WGS) entry which is preliminary data.</text>
</comment>
<evidence type="ECO:0000313" key="6">
    <source>
        <dbReference type="EMBL" id="TPP58279.1"/>
    </source>
</evidence>